<dbReference type="OrthoDB" id="4152819at2759"/>
<proteinExistence type="predicted"/>
<evidence type="ECO:0000256" key="1">
    <source>
        <dbReference type="SAM" id="MobiDB-lite"/>
    </source>
</evidence>
<dbReference type="HOGENOM" id="CLU_1120059_0_0_1"/>
<dbReference type="RefSeq" id="XP_007732357.1">
    <property type="nucleotide sequence ID" value="XM_007734167.1"/>
</dbReference>
<dbReference type="AlphaFoldDB" id="W9Y3K2"/>
<accession>W9Y3K2</accession>
<dbReference type="EMBL" id="AMGY01000003">
    <property type="protein sequence ID" value="EXJ87078.1"/>
    <property type="molecule type" value="Genomic_DNA"/>
</dbReference>
<gene>
    <name evidence="2" type="ORF">A1O3_04036</name>
</gene>
<organism evidence="2 3">
    <name type="scientific">Capronia epimyces CBS 606.96</name>
    <dbReference type="NCBI Taxonomy" id="1182542"/>
    <lineage>
        <taxon>Eukaryota</taxon>
        <taxon>Fungi</taxon>
        <taxon>Dikarya</taxon>
        <taxon>Ascomycota</taxon>
        <taxon>Pezizomycotina</taxon>
        <taxon>Eurotiomycetes</taxon>
        <taxon>Chaetothyriomycetidae</taxon>
        <taxon>Chaetothyriales</taxon>
        <taxon>Herpotrichiellaceae</taxon>
        <taxon>Capronia</taxon>
    </lineage>
</organism>
<dbReference type="GeneID" id="19168157"/>
<evidence type="ECO:0000313" key="2">
    <source>
        <dbReference type="EMBL" id="EXJ87078.1"/>
    </source>
</evidence>
<comment type="caution">
    <text evidence="2">The sequence shown here is derived from an EMBL/GenBank/DDBJ whole genome shotgun (WGS) entry which is preliminary data.</text>
</comment>
<sequence length="240" mass="27192">MSNFEAVSSADMRCFAYKIGYMSKYRIEREARKTEPRLFKLIGHASLFDSAKKYIVEHIDDDDDEDDFDHDDELSDDLTSIDHIEELDLDDDVECAEALPPSYAESQSQHQYYQASTKRISRPVQRPQQVVLATPAEDGLPHHYETEDWENVSDVSTEAGDSDSDSDWSEATCEGDEHVVDAVTAASHPARKILDMCELPTSQFSMPTYEPVDDDLVLWAQQPKVFSQSQADNLLVDIFA</sequence>
<evidence type="ECO:0000313" key="3">
    <source>
        <dbReference type="Proteomes" id="UP000019478"/>
    </source>
</evidence>
<keyword evidence="3" id="KW-1185">Reference proteome</keyword>
<dbReference type="Proteomes" id="UP000019478">
    <property type="component" value="Unassembled WGS sequence"/>
</dbReference>
<protein>
    <submittedName>
        <fullName evidence="2">Uncharacterized protein</fullName>
    </submittedName>
</protein>
<name>W9Y3K2_9EURO</name>
<reference evidence="2 3" key="1">
    <citation type="submission" date="2013-03" db="EMBL/GenBank/DDBJ databases">
        <title>The Genome Sequence of Capronia epimyces CBS 606.96.</title>
        <authorList>
            <consortium name="The Broad Institute Genomics Platform"/>
            <person name="Cuomo C."/>
            <person name="de Hoog S."/>
            <person name="Gorbushina A."/>
            <person name="Walker B."/>
            <person name="Young S.K."/>
            <person name="Zeng Q."/>
            <person name="Gargeya S."/>
            <person name="Fitzgerald M."/>
            <person name="Haas B."/>
            <person name="Abouelleil A."/>
            <person name="Allen A.W."/>
            <person name="Alvarado L."/>
            <person name="Arachchi H.M."/>
            <person name="Berlin A.M."/>
            <person name="Chapman S.B."/>
            <person name="Gainer-Dewar J."/>
            <person name="Goldberg J."/>
            <person name="Griggs A."/>
            <person name="Gujja S."/>
            <person name="Hansen M."/>
            <person name="Howarth C."/>
            <person name="Imamovic A."/>
            <person name="Ireland A."/>
            <person name="Larimer J."/>
            <person name="McCowan C."/>
            <person name="Murphy C."/>
            <person name="Pearson M."/>
            <person name="Poon T.W."/>
            <person name="Priest M."/>
            <person name="Roberts A."/>
            <person name="Saif S."/>
            <person name="Shea T."/>
            <person name="Sisk P."/>
            <person name="Sykes S."/>
            <person name="Wortman J."/>
            <person name="Nusbaum C."/>
            <person name="Birren B."/>
        </authorList>
    </citation>
    <scope>NUCLEOTIDE SEQUENCE [LARGE SCALE GENOMIC DNA]</scope>
    <source>
        <strain evidence="2 3">CBS 606.96</strain>
    </source>
</reference>
<feature type="region of interest" description="Disordered" evidence="1">
    <location>
        <begin position="149"/>
        <end position="170"/>
    </location>
</feature>